<dbReference type="SUPFAM" id="SSF58104">
    <property type="entry name" value="Methyl-accepting chemotaxis protein (MCP) signaling domain"/>
    <property type="match status" value="1"/>
</dbReference>
<dbReference type="InterPro" id="IPR051310">
    <property type="entry name" value="MCP_chemotaxis"/>
</dbReference>
<name>A0A290QFV9_9BACT</name>
<keyword evidence="3" id="KW-0807">Transducer</keyword>
<evidence type="ECO:0000256" key="4">
    <source>
        <dbReference type="SAM" id="MobiDB-lite"/>
    </source>
</evidence>
<evidence type="ECO:0000256" key="1">
    <source>
        <dbReference type="ARBA" id="ARBA00022500"/>
    </source>
</evidence>
<dbReference type="OrthoDB" id="196085at2"/>
<evidence type="ECO:0000313" key="9">
    <source>
        <dbReference type="Proteomes" id="UP000217265"/>
    </source>
</evidence>
<feature type="domain" description="Methyl-accepting transducer" evidence="6">
    <location>
        <begin position="192"/>
        <end position="421"/>
    </location>
</feature>
<dbReference type="InterPro" id="IPR000727">
    <property type="entry name" value="T_SNARE_dom"/>
</dbReference>
<dbReference type="SMART" id="SM00283">
    <property type="entry name" value="MA"/>
    <property type="match status" value="1"/>
</dbReference>
<dbReference type="Pfam" id="PF00015">
    <property type="entry name" value="MCPsignal"/>
    <property type="match status" value="1"/>
</dbReference>
<protein>
    <submittedName>
        <fullName evidence="8">Chemotaxis protein</fullName>
    </submittedName>
</protein>
<dbReference type="PROSITE" id="PS50192">
    <property type="entry name" value="T_SNARE"/>
    <property type="match status" value="1"/>
</dbReference>
<dbReference type="GO" id="GO:0004888">
    <property type="term" value="F:transmembrane signaling receptor activity"/>
    <property type="evidence" value="ECO:0007669"/>
    <property type="project" value="InterPro"/>
</dbReference>
<comment type="similarity">
    <text evidence="2">Belongs to the methyl-accepting chemotaxis (MCP) protein family.</text>
</comment>
<keyword evidence="9" id="KW-1185">Reference proteome</keyword>
<dbReference type="Gene3D" id="1.10.287.950">
    <property type="entry name" value="Methyl-accepting chemotaxis protein"/>
    <property type="match status" value="1"/>
</dbReference>
<dbReference type="AlphaFoldDB" id="A0A290QFV9"/>
<evidence type="ECO:0000259" key="7">
    <source>
        <dbReference type="PROSITE" id="PS50192"/>
    </source>
</evidence>
<feature type="region of interest" description="Disordered" evidence="4">
    <location>
        <begin position="335"/>
        <end position="355"/>
    </location>
</feature>
<dbReference type="PRINTS" id="PR00260">
    <property type="entry name" value="CHEMTRNSDUCR"/>
</dbReference>
<organism evidence="8 9">
    <name type="scientific">Nibricoccus aquaticus</name>
    <dbReference type="NCBI Taxonomy" id="2576891"/>
    <lineage>
        <taxon>Bacteria</taxon>
        <taxon>Pseudomonadati</taxon>
        <taxon>Verrucomicrobiota</taxon>
        <taxon>Opitutia</taxon>
        <taxon>Opitutales</taxon>
        <taxon>Opitutaceae</taxon>
        <taxon>Nibricoccus</taxon>
    </lineage>
</organism>
<dbReference type="InterPro" id="IPR004089">
    <property type="entry name" value="MCPsignal_dom"/>
</dbReference>
<dbReference type="PANTHER" id="PTHR43531">
    <property type="entry name" value="PROTEIN ICFG"/>
    <property type="match status" value="1"/>
</dbReference>
<evidence type="ECO:0000313" key="8">
    <source>
        <dbReference type="EMBL" id="ATC66130.1"/>
    </source>
</evidence>
<feature type="compositionally biased region" description="Basic and acidic residues" evidence="4">
    <location>
        <begin position="335"/>
        <end position="352"/>
    </location>
</feature>
<evidence type="ECO:0000259" key="6">
    <source>
        <dbReference type="PROSITE" id="PS50111"/>
    </source>
</evidence>
<dbReference type="PANTHER" id="PTHR43531:SF11">
    <property type="entry name" value="METHYL-ACCEPTING CHEMOTAXIS PROTEIN 3"/>
    <property type="match status" value="1"/>
</dbReference>
<accession>A0A290QFV9</accession>
<dbReference type="KEGG" id="vbh:CMV30_13245"/>
<evidence type="ECO:0000256" key="3">
    <source>
        <dbReference type="PROSITE-ProRule" id="PRU00284"/>
    </source>
</evidence>
<keyword evidence="5" id="KW-1133">Transmembrane helix</keyword>
<feature type="transmembrane region" description="Helical" evidence="5">
    <location>
        <begin position="155"/>
        <end position="174"/>
    </location>
</feature>
<dbReference type="GO" id="GO:0006935">
    <property type="term" value="P:chemotaxis"/>
    <property type="evidence" value="ECO:0007669"/>
    <property type="project" value="UniProtKB-KW"/>
</dbReference>
<dbReference type="EMBL" id="CP023344">
    <property type="protein sequence ID" value="ATC66130.1"/>
    <property type="molecule type" value="Genomic_DNA"/>
</dbReference>
<evidence type="ECO:0000256" key="2">
    <source>
        <dbReference type="ARBA" id="ARBA00029447"/>
    </source>
</evidence>
<evidence type="ECO:0000256" key="5">
    <source>
        <dbReference type="SAM" id="Phobius"/>
    </source>
</evidence>
<feature type="region of interest" description="Disordered" evidence="4">
    <location>
        <begin position="442"/>
        <end position="466"/>
    </location>
</feature>
<feature type="domain" description="T-SNARE coiled-coil homology" evidence="7">
    <location>
        <begin position="351"/>
        <end position="413"/>
    </location>
</feature>
<dbReference type="PROSITE" id="PS50111">
    <property type="entry name" value="CHEMOTAXIS_TRANSDUC_2"/>
    <property type="match status" value="1"/>
</dbReference>
<gene>
    <name evidence="8" type="ORF">CMV30_13245</name>
</gene>
<dbReference type="GO" id="GO:0016020">
    <property type="term" value="C:membrane"/>
    <property type="evidence" value="ECO:0007669"/>
    <property type="project" value="InterPro"/>
</dbReference>
<dbReference type="GO" id="GO:0007165">
    <property type="term" value="P:signal transduction"/>
    <property type="evidence" value="ECO:0007669"/>
    <property type="project" value="UniProtKB-KW"/>
</dbReference>
<sequence length="466" mass="48867">MIASNTEVVTIASALQNHQQADMMHDALRSDVLAAQLAAINKDTAAADEVVADLFEHEKIFRDSLAASKALPLNDTIRAELTAVEKPLNDYLAASRHLVETARTDAAAANAAMPQFMEAFSMLEKRMAAISETIEAEALIVHEHSTTVANHFSRILWISATSALGLLAILTLIISRSIPRPFMAIIGKLNDASHANVSSADQVSQNSSALATASSEQAATLEETSASLEEISSVATRNAEAAQRAKDLARQAREAADQGTKGITAMNAAMLDIKTSSDGIAKILKTIDEIAFQTNILALNAAVEAARAGEAGAGFAVVADEVRALAQRSAQAARETADKIEDSTRKSRRGAEVSEQISTSLSQIATKVREVDDLVAEIANASSEQTTGIQQVNTAVSRMDEAVQLGAARAEEGAGVAQELSAQSILLQDSVTELARVVGGSRKSAAAKKQPTPPQAHPSSLASSAA</sequence>
<dbReference type="Proteomes" id="UP000217265">
    <property type="component" value="Chromosome"/>
</dbReference>
<dbReference type="InterPro" id="IPR004090">
    <property type="entry name" value="Chemotax_Me-accpt_rcpt"/>
</dbReference>
<keyword evidence="1" id="KW-0145">Chemotaxis</keyword>
<reference evidence="8 9" key="1">
    <citation type="submission" date="2017-09" db="EMBL/GenBank/DDBJ databases">
        <title>Complete genome sequence of Verrucomicrobial strain HZ-65, isolated from freshwater.</title>
        <authorList>
            <person name="Choi A."/>
        </authorList>
    </citation>
    <scope>NUCLEOTIDE SEQUENCE [LARGE SCALE GENOMIC DNA]</scope>
    <source>
        <strain evidence="8 9">HZ-65</strain>
    </source>
</reference>
<keyword evidence="5" id="KW-0812">Transmembrane</keyword>
<proteinExistence type="inferred from homology"/>
<keyword evidence="5" id="KW-0472">Membrane</keyword>